<keyword evidence="2" id="KW-0227">DNA damage</keyword>
<dbReference type="GO" id="GO:0004252">
    <property type="term" value="F:serine-type endopeptidase activity"/>
    <property type="evidence" value="ECO:0007669"/>
    <property type="project" value="UniProtKB-EC"/>
</dbReference>
<dbReference type="PRINTS" id="PR00726">
    <property type="entry name" value="LEXASERPTASE"/>
</dbReference>
<evidence type="ECO:0000256" key="5">
    <source>
        <dbReference type="ARBA" id="ARBA00023204"/>
    </source>
</evidence>
<dbReference type="RefSeq" id="WP_236681887.1">
    <property type="nucleotide sequence ID" value="NZ_CP011786.1"/>
</dbReference>
<dbReference type="eggNOG" id="COG1974">
    <property type="taxonomic scope" value="Bacteria"/>
</dbReference>
<feature type="domain" description="Peptidase S24/S26A/S26B/S26C" evidence="9">
    <location>
        <begin position="41"/>
        <end position="152"/>
    </location>
</feature>
<keyword evidence="3 7" id="KW-0378">Hydrolase</keyword>
<dbReference type="Gene3D" id="2.10.109.10">
    <property type="entry name" value="Umud Fragment, subunit A"/>
    <property type="match status" value="1"/>
</dbReference>
<evidence type="ECO:0000259" key="9">
    <source>
        <dbReference type="Pfam" id="PF00717"/>
    </source>
</evidence>
<evidence type="ECO:0000256" key="3">
    <source>
        <dbReference type="ARBA" id="ARBA00022801"/>
    </source>
</evidence>
<keyword evidence="4 7" id="KW-0068">Autocatalytic cleavage</keyword>
<evidence type="ECO:0000256" key="6">
    <source>
        <dbReference type="ARBA" id="ARBA00023236"/>
    </source>
</evidence>
<name>A0A086Z032_9BIFI</name>
<feature type="region of interest" description="Disordered" evidence="8">
    <location>
        <begin position="163"/>
        <end position="224"/>
    </location>
</feature>
<evidence type="ECO:0000256" key="7">
    <source>
        <dbReference type="RuleBase" id="RU003991"/>
    </source>
</evidence>
<accession>A0A086Z032</accession>
<dbReference type="EC" id="3.4.21.88" evidence="10"/>
<dbReference type="PANTHER" id="PTHR33516:SF2">
    <property type="entry name" value="LEXA REPRESSOR-RELATED"/>
    <property type="match status" value="1"/>
</dbReference>
<dbReference type="GO" id="GO:0009432">
    <property type="term" value="P:SOS response"/>
    <property type="evidence" value="ECO:0007669"/>
    <property type="project" value="UniProtKB-KW"/>
</dbReference>
<dbReference type="GO" id="GO:0006281">
    <property type="term" value="P:DNA repair"/>
    <property type="evidence" value="ECO:0007669"/>
    <property type="project" value="UniProtKB-KW"/>
</dbReference>
<evidence type="ECO:0000313" key="11">
    <source>
        <dbReference type="Proteomes" id="UP000029015"/>
    </source>
</evidence>
<dbReference type="AlphaFoldDB" id="A0A086Z032"/>
<evidence type="ECO:0000256" key="4">
    <source>
        <dbReference type="ARBA" id="ARBA00022813"/>
    </source>
</evidence>
<organism evidence="10 11">
    <name type="scientific">Bifidobacterium actinocoloniiforme DSM 22766</name>
    <dbReference type="NCBI Taxonomy" id="1437605"/>
    <lineage>
        <taxon>Bacteria</taxon>
        <taxon>Bacillati</taxon>
        <taxon>Actinomycetota</taxon>
        <taxon>Actinomycetes</taxon>
        <taxon>Bifidobacteriales</taxon>
        <taxon>Bifidobacteriaceae</taxon>
        <taxon>Bifidobacterium</taxon>
    </lineage>
</organism>
<dbReference type="Pfam" id="PF00717">
    <property type="entry name" value="Peptidase_S24"/>
    <property type="match status" value="1"/>
</dbReference>
<dbReference type="InterPro" id="IPR036286">
    <property type="entry name" value="LexA/Signal_pep-like_sf"/>
</dbReference>
<comment type="similarity">
    <text evidence="1 7">Belongs to the peptidase S24 family.</text>
</comment>
<evidence type="ECO:0000256" key="8">
    <source>
        <dbReference type="SAM" id="MobiDB-lite"/>
    </source>
</evidence>
<dbReference type="EMBL" id="JGYK01000001">
    <property type="protein sequence ID" value="KFI39882.1"/>
    <property type="molecule type" value="Genomic_DNA"/>
</dbReference>
<dbReference type="InterPro" id="IPR015927">
    <property type="entry name" value="Peptidase_S24_S26A/B/C"/>
</dbReference>
<gene>
    <name evidence="10" type="ORF">BACT_0583</name>
</gene>
<proteinExistence type="inferred from homology"/>
<dbReference type="Proteomes" id="UP000029015">
    <property type="component" value="Unassembled WGS sequence"/>
</dbReference>
<dbReference type="SUPFAM" id="SSF51306">
    <property type="entry name" value="LexA/Signal peptidase"/>
    <property type="match status" value="1"/>
</dbReference>
<evidence type="ECO:0000256" key="2">
    <source>
        <dbReference type="ARBA" id="ARBA00022763"/>
    </source>
</evidence>
<evidence type="ECO:0000313" key="10">
    <source>
        <dbReference type="EMBL" id="KFI39882.1"/>
    </source>
</evidence>
<keyword evidence="6" id="KW-0742">SOS response</keyword>
<dbReference type="CDD" id="cd06529">
    <property type="entry name" value="S24_LexA-like"/>
    <property type="match status" value="1"/>
</dbReference>
<reference evidence="10 11" key="1">
    <citation type="submission" date="2014-03" db="EMBL/GenBank/DDBJ databases">
        <title>Genomics of Bifidobacteria.</title>
        <authorList>
            <person name="Ventura M."/>
            <person name="Milani C."/>
            <person name="Lugli G.A."/>
        </authorList>
    </citation>
    <scope>NUCLEOTIDE SEQUENCE [LARGE SCALE GENOMIC DNA]</scope>
    <source>
        <strain evidence="10 11">DSM 22766</strain>
    </source>
</reference>
<sequence>MGKQPGKAPMEARPQQGARTVSLRGVHSVTRMPHPVPLALEAVHAGFPSVAQDYFSTEFSFDEHVFIHPDSTFVVRVAGDSMTGAGIFDGDLLVVDRGLDPCDGDVVIAILDDELTVKRLRSEGGRTWLQAENPAYPDFKPQGGEVLVVWGVVTGNYHWQREETPARANRNPAPSVSCPRPGAPTAGAPSSARAGHGRQSGGPSSGQGTRRSAPYPSAGWGGHA</sequence>
<keyword evidence="11" id="KW-1185">Reference proteome</keyword>
<feature type="compositionally biased region" description="Low complexity" evidence="8">
    <location>
        <begin position="179"/>
        <end position="194"/>
    </location>
</feature>
<protein>
    <submittedName>
        <fullName evidence="10">DNA polymerase V subunit UmuD</fullName>
        <ecNumber evidence="10">3.4.21.88</ecNumber>
    </submittedName>
</protein>
<dbReference type="GO" id="GO:0003677">
    <property type="term" value="F:DNA binding"/>
    <property type="evidence" value="ECO:0007669"/>
    <property type="project" value="InterPro"/>
</dbReference>
<dbReference type="GO" id="GO:0006355">
    <property type="term" value="P:regulation of DNA-templated transcription"/>
    <property type="evidence" value="ECO:0007669"/>
    <property type="project" value="InterPro"/>
</dbReference>
<dbReference type="InterPro" id="IPR039418">
    <property type="entry name" value="LexA-like"/>
</dbReference>
<comment type="caution">
    <text evidence="10">The sequence shown here is derived from an EMBL/GenBank/DDBJ whole genome shotgun (WGS) entry which is preliminary data.</text>
</comment>
<dbReference type="InterPro" id="IPR050077">
    <property type="entry name" value="LexA_repressor"/>
</dbReference>
<dbReference type="PANTHER" id="PTHR33516">
    <property type="entry name" value="LEXA REPRESSOR"/>
    <property type="match status" value="1"/>
</dbReference>
<dbReference type="InterPro" id="IPR006197">
    <property type="entry name" value="Peptidase_S24_LexA"/>
</dbReference>
<keyword evidence="5" id="KW-0234">DNA repair</keyword>
<dbReference type="NCBIfam" id="NF007621">
    <property type="entry name" value="PRK10276.1"/>
    <property type="match status" value="1"/>
</dbReference>
<evidence type="ECO:0000256" key="1">
    <source>
        <dbReference type="ARBA" id="ARBA00007484"/>
    </source>
</evidence>